<evidence type="ECO:0000256" key="2">
    <source>
        <dbReference type="ARBA" id="ARBA00002322"/>
    </source>
</evidence>
<keyword evidence="5 19" id="KW-0964">Secreted</keyword>
<feature type="binding site" evidence="16">
    <location>
        <position position="94"/>
    </location>
    <ligand>
        <name>Ca(2+)</name>
        <dbReference type="ChEBI" id="CHEBI:29108"/>
        <label>1</label>
    </ligand>
</feature>
<keyword evidence="11 16" id="KW-0408">Iron</keyword>
<evidence type="ECO:0000256" key="6">
    <source>
        <dbReference type="ARBA" id="ARBA00022559"/>
    </source>
</evidence>
<sequence>MAATKTSSTCTTLLPLFFFFFFFLNHSESRLTLDYYKQTCPQFEQIVQQTVTSKQIQSPTTAAATLRLFLHDCLLPNGCDASVLLSSTPFNKAERDNDINLSLPGDAFDLIVRIKTALEFSCPNTVSCSDILATATRDLLIMLGGPHYNVYLGRRDGTTSASPSVNGHLPKPSMPMSQIIDIFTKRGFTVEEMVALSGAHTVGFSHCSEFSSEIYNSSSSPNSPSSYNPRFAEALRTACRDYQKNPTLSIFNDVMTPNKFDNVYFQNLPKGLGVLKSDHGLFIDPLTKPFVERFAADEDRFFKVFASSMQKLSLLGVKTGRRGEIRRRCDQIN</sequence>
<dbReference type="PANTHER" id="PTHR31517:SF11">
    <property type="entry name" value="PEROXIDASE 31"/>
    <property type="match status" value="1"/>
</dbReference>
<feature type="domain" description="Plant heme peroxidase family profile" evidence="20">
    <location>
        <begin position="30"/>
        <end position="333"/>
    </location>
</feature>
<comment type="cofactor">
    <cofactor evidence="16 19">
        <name>Ca(2+)</name>
        <dbReference type="ChEBI" id="CHEBI:29108"/>
    </cofactor>
    <text evidence="16 19">Binds 2 calcium ions per subunit.</text>
</comment>
<evidence type="ECO:0000256" key="8">
    <source>
        <dbReference type="ARBA" id="ARBA00022723"/>
    </source>
</evidence>
<evidence type="ECO:0000256" key="19">
    <source>
        <dbReference type="RuleBase" id="RU362060"/>
    </source>
</evidence>
<evidence type="ECO:0000256" key="12">
    <source>
        <dbReference type="ARBA" id="ARBA00023157"/>
    </source>
</evidence>
<evidence type="ECO:0000256" key="1">
    <source>
        <dbReference type="ARBA" id="ARBA00000189"/>
    </source>
</evidence>
<evidence type="ECO:0000313" key="22">
    <source>
        <dbReference type="Proteomes" id="UP001157006"/>
    </source>
</evidence>
<dbReference type="InterPro" id="IPR000823">
    <property type="entry name" value="Peroxidase_pln"/>
</dbReference>
<evidence type="ECO:0000313" key="21">
    <source>
        <dbReference type="EMBL" id="CAI8594422.1"/>
    </source>
</evidence>
<feature type="binding site" evidence="16">
    <location>
        <position position="201"/>
    </location>
    <ligand>
        <name>Ca(2+)</name>
        <dbReference type="ChEBI" id="CHEBI:29108"/>
        <label>2</label>
    </ligand>
</feature>
<feature type="binding site" evidence="16">
    <location>
        <position position="78"/>
    </location>
    <ligand>
        <name>Ca(2+)</name>
        <dbReference type="ChEBI" id="CHEBI:29108"/>
        <label>1</label>
    </ligand>
</feature>
<feature type="active site" description="Proton acceptor" evidence="14">
    <location>
        <position position="71"/>
    </location>
</feature>
<dbReference type="EC" id="1.11.1.7" evidence="4 19"/>
<comment type="similarity">
    <text evidence="3">Belongs to the peroxidase family. Ascorbate peroxidase subfamily.</text>
</comment>
<feature type="binding site" evidence="16">
    <location>
        <position position="256"/>
    </location>
    <ligand>
        <name>Ca(2+)</name>
        <dbReference type="ChEBI" id="CHEBI:29108"/>
        <label>2</label>
    </ligand>
</feature>
<dbReference type="PROSITE" id="PS50873">
    <property type="entry name" value="PEROXIDASE_4"/>
    <property type="match status" value="1"/>
</dbReference>
<accession>A0AAV0ZES3</accession>
<dbReference type="PROSITE" id="PS00435">
    <property type="entry name" value="PEROXIDASE_1"/>
    <property type="match status" value="1"/>
</dbReference>
<evidence type="ECO:0000256" key="11">
    <source>
        <dbReference type="ARBA" id="ARBA00023004"/>
    </source>
</evidence>
<keyword evidence="9 19" id="KW-0732">Signal</keyword>
<keyword evidence="8 16" id="KW-0479">Metal-binding</keyword>
<comment type="similarity">
    <text evidence="19">Belongs to the peroxidase family. Classical plant (class III) peroxidase subfamily.</text>
</comment>
<keyword evidence="6 19" id="KW-0575">Peroxidase</keyword>
<evidence type="ECO:0000256" key="14">
    <source>
        <dbReference type="PIRSR" id="PIRSR600823-1"/>
    </source>
</evidence>
<proteinExistence type="inferred from homology"/>
<feature type="signal peptide" evidence="19">
    <location>
        <begin position="1"/>
        <end position="29"/>
    </location>
</feature>
<dbReference type="InterPro" id="IPR002016">
    <property type="entry name" value="Haem_peroxidase"/>
</dbReference>
<dbReference type="InterPro" id="IPR019793">
    <property type="entry name" value="Peroxidases_heam-ligand_BS"/>
</dbReference>
<dbReference type="InterPro" id="IPR033905">
    <property type="entry name" value="Secretory_peroxidase"/>
</dbReference>
<keyword evidence="10 19" id="KW-0560">Oxidoreductase</keyword>
<dbReference type="GO" id="GO:0140825">
    <property type="term" value="F:lactoperoxidase activity"/>
    <property type="evidence" value="ECO:0007669"/>
    <property type="project" value="UniProtKB-EC"/>
</dbReference>
<keyword evidence="16 19" id="KW-0106">Calcium</keyword>
<evidence type="ECO:0000256" key="18">
    <source>
        <dbReference type="PIRSR" id="PIRSR600823-5"/>
    </source>
</evidence>
<feature type="chain" id="PRO_5043112726" description="Peroxidase" evidence="19">
    <location>
        <begin position="30"/>
        <end position="333"/>
    </location>
</feature>
<feature type="disulfide bond" evidence="18">
    <location>
        <begin position="73"/>
        <end position="79"/>
    </location>
</feature>
<dbReference type="PANTHER" id="PTHR31517">
    <property type="match status" value="1"/>
</dbReference>
<keyword evidence="22" id="KW-1185">Reference proteome</keyword>
<feature type="binding site" evidence="16">
    <location>
        <position position="261"/>
    </location>
    <ligand>
        <name>Ca(2+)</name>
        <dbReference type="ChEBI" id="CHEBI:29108"/>
        <label>2</label>
    </ligand>
</feature>
<dbReference type="Pfam" id="PF00141">
    <property type="entry name" value="peroxidase"/>
    <property type="match status" value="1"/>
</dbReference>
<keyword evidence="12 18" id="KW-1015">Disulfide bond</keyword>
<evidence type="ECO:0000256" key="9">
    <source>
        <dbReference type="ARBA" id="ARBA00022729"/>
    </source>
</evidence>
<feature type="binding site" evidence="16">
    <location>
        <position position="82"/>
    </location>
    <ligand>
        <name>Ca(2+)</name>
        <dbReference type="ChEBI" id="CHEBI:29108"/>
        <label>1</label>
    </ligand>
</feature>
<comment type="subcellular location">
    <subcellularLocation>
        <location evidence="19">Secreted</location>
    </subcellularLocation>
</comment>
<dbReference type="GO" id="GO:0005576">
    <property type="term" value="C:extracellular region"/>
    <property type="evidence" value="ECO:0007669"/>
    <property type="project" value="UniProtKB-SubCell"/>
</dbReference>
<keyword evidence="7 19" id="KW-0349">Heme</keyword>
<evidence type="ECO:0000256" key="7">
    <source>
        <dbReference type="ARBA" id="ARBA00022617"/>
    </source>
</evidence>
<feature type="binding site" evidence="16">
    <location>
        <position position="72"/>
    </location>
    <ligand>
        <name>Ca(2+)</name>
        <dbReference type="ChEBI" id="CHEBI:29108"/>
        <label>1</label>
    </ligand>
</feature>
<feature type="binding site" evidence="15">
    <location>
        <position position="170"/>
    </location>
    <ligand>
        <name>substrate</name>
    </ligand>
</feature>
<evidence type="ECO:0000256" key="16">
    <source>
        <dbReference type="PIRSR" id="PIRSR600823-3"/>
    </source>
</evidence>
<gene>
    <name evidence="21" type="ORF">VFH_I140560</name>
</gene>
<comment type="function">
    <text evidence="2">Removal of H(2)O(2), oxidation of toxic reductants, biosynthesis and degradation of lignin, suberization, auxin catabolism, response to environmental stresses such as wounding, pathogen attack and oxidative stress. These functions might be dependent on each isozyme/isoform in each plant tissue.</text>
</comment>
<comment type="cofactor">
    <cofactor evidence="16 19">
        <name>heme b</name>
        <dbReference type="ChEBI" id="CHEBI:60344"/>
    </cofactor>
    <text evidence="16 19">Binds 1 heme b (iron(II)-protoporphyrin IX) group per subunit.</text>
</comment>
<dbReference type="GO" id="GO:0046872">
    <property type="term" value="F:metal ion binding"/>
    <property type="evidence" value="ECO:0007669"/>
    <property type="project" value="UniProtKB-UniRule"/>
</dbReference>
<evidence type="ECO:0000256" key="13">
    <source>
        <dbReference type="ARBA" id="ARBA00023324"/>
    </source>
</evidence>
<feature type="binding site" evidence="16">
    <location>
        <position position="80"/>
    </location>
    <ligand>
        <name>Ca(2+)</name>
        <dbReference type="ChEBI" id="CHEBI:29108"/>
        <label>1</label>
    </ligand>
</feature>
<reference evidence="21 22" key="1">
    <citation type="submission" date="2023-01" db="EMBL/GenBank/DDBJ databases">
        <authorList>
            <person name="Kreplak J."/>
        </authorList>
    </citation>
    <scope>NUCLEOTIDE SEQUENCE [LARGE SCALE GENOMIC DNA]</scope>
</reference>
<feature type="disulfide bond" evidence="18">
    <location>
        <begin position="128"/>
        <end position="329"/>
    </location>
</feature>
<comment type="catalytic activity">
    <reaction evidence="1 19">
        <text>2 a phenolic donor + H2O2 = 2 a phenolic radical donor + 2 H2O</text>
        <dbReference type="Rhea" id="RHEA:56136"/>
        <dbReference type="ChEBI" id="CHEBI:15377"/>
        <dbReference type="ChEBI" id="CHEBI:16240"/>
        <dbReference type="ChEBI" id="CHEBI:139520"/>
        <dbReference type="ChEBI" id="CHEBI:139521"/>
        <dbReference type="EC" id="1.11.1.7"/>
    </reaction>
</comment>
<feature type="binding site" description="axial binding residue" evidence="16">
    <location>
        <position position="200"/>
    </location>
    <ligand>
        <name>heme b</name>
        <dbReference type="ChEBI" id="CHEBI:60344"/>
    </ligand>
    <ligandPart>
        <name>Fe</name>
        <dbReference type="ChEBI" id="CHEBI:18248"/>
    </ligandPart>
</feature>
<dbReference type="AlphaFoldDB" id="A0AAV0ZES3"/>
<dbReference type="GO" id="GO:0006979">
    <property type="term" value="P:response to oxidative stress"/>
    <property type="evidence" value="ECO:0007669"/>
    <property type="project" value="UniProtKB-UniRule"/>
</dbReference>
<dbReference type="FunFam" id="1.10.420.10:FF:000007">
    <property type="entry name" value="Peroxidase"/>
    <property type="match status" value="1"/>
</dbReference>
<evidence type="ECO:0000256" key="10">
    <source>
        <dbReference type="ARBA" id="ARBA00023002"/>
    </source>
</evidence>
<evidence type="ECO:0000259" key="20">
    <source>
        <dbReference type="PROSITE" id="PS50873"/>
    </source>
</evidence>
<dbReference type="GO" id="GO:0042744">
    <property type="term" value="P:hydrogen peroxide catabolic process"/>
    <property type="evidence" value="ECO:0007669"/>
    <property type="project" value="UniProtKB-KW"/>
</dbReference>
<keyword evidence="13 19" id="KW-0376">Hydrogen peroxide</keyword>
<evidence type="ECO:0000256" key="4">
    <source>
        <dbReference type="ARBA" id="ARBA00012313"/>
    </source>
</evidence>
<dbReference type="SUPFAM" id="SSF48113">
    <property type="entry name" value="Heme-dependent peroxidases"/>
    <property type="match status" value="1"/>
</dbReference>
<dbReference type="CDD" id="cd00693">
    <property type="entry name" value="secretory_peroxidase"/>
    <property type="match status" value="1"/>
</dbReference>
<name>A0AAV0ZES3_VICFA</name>
<dbReference type="Gene3D" id="1.10.520.10">
    <property type="match status" value="1"/>
</dbReference>
<organism evidence="21 22">
    <name type="scientific">Vicia faba</name>
    <name type="common">Broad bean</name>
    <name type="synonym">Faba vulgaris</name>
    <dbReference type="NCBI Taxonomy" id="3906"/>
    <lineage>
        <taxon>Eukaryota</taxon>
        <taxon>Viridiplantae</taxon>
        <taxon>Streptophyta</taxon>
        <taxon>Embryophyta</taxon>
        <taxon>Tracheophyta</taxon>
        <taxon>Spermatophyta</taxon>
        <taxon>Magnoliopsida</taxon>
        <taxon>eudicotyledons</taxon>
        <taxon>Gunneridae</taxon>
        <taxon>Pentapetalae</taxon>
        <taxon>rosids</taxon>
        <taxon>fabids</taxon>
        <taxon>Fabales</taxon>
        <taxon>Fabaceae</taxon>
        <taxon>Papilionoideae</taxon>
        <taxon>50 kb inversion clade</taxon>
        <taxon>NPAAA clade</taxon>
        <taxon>Hologalegina</taxon>
        <taxon>IRL clade</taxon>
        <taxon>Fabeae</taxon>
        <taxon>Vicia</taxon>
    </lineage>
</organism>
<dbReference type="InterPro" id="IPR010255">
    <property type="entry name" value="Haem_peroxidase_sf"/>
</dbReference>
<evidence type="ECO:0000256" key="5">
    <source>
        <dbReference type="ARBA" id="ARBA00022525"/>
    </source>
</evidence>
<dbReference type="GO" id="GO:0020037">
    <property type="term" value="F:heme binding"/>
    <property type="evidence" value="ECO:0007669"/>
    <property type="project" value="UniProtKB-UniRule"/>
</dbReference>
<feature type="disulfide bond" evidence="18">
    <location>
        <begin position="207"/>
        <end position="239"/>
    </location>
</feature>
<dbReference type="Gene3D" id="1.10.420.10">
    <property type="entry name" value="Peroxidase, domain 2"/>
    <property type="match status" value="1"/>
</dbReference>
<feature type="disulfide bond" evidence="18">
    <location>
        <begin position="40"/>
        <end position="122"/>
    </location>
</feature>
<dbReference type="PRINTS" id="PR00461">
    <property type="entry name" value="PLPEROXIDASE"/>
</dbReference>
<dbReference type="EMBL" id="OX451735">
    <property type="protein sequence ID" value="CAI8594422.1"/>
    <property type="molecule type" value="Genomic_DNA"/>
</dbReference>
<dbReference type="PRINTS" id="PR00458">
    <property type="entry name" value="PEROXIDASE"/>
</dbReference>
<evidence type="ECO:0000256" key="15">
    <source>
        <dbReference type="PIRSR" id="PIRSR600823-2"/>
    </source>
</evidence>
<dbReference type="FunFam" id="1.10.520.10:FF:000008">
    <property type="entry name" value="Peroxidase"/>
    <property type="match status" value="1"/>
</dbReference>
<evidence type="ECO:0000256" key="17">
    <source>
        <dbReference type="PIRSR" id="PIRSR600823-4"/>
    </source>
</evidence>
<feature type="site" description="Transition state stabilizer" evidence="17">
    <location>
        <position position="67"/>
    </location>
</feature>
<evidence type="ECO:0000256" key="3">
    <source>
        <dbReference type="ARBA" id="ARBA00006873"/>
    </source>
</evidence>
<protein>
    <recommendedName>
        <fullName evidence="4 19">Peroxidase</fullName>
        <ecNumber evidence="4 19">1.11.1.7</ecNumber>
    </recommendedName>
</protein>
<feature type="binding site" evidence="16">
    <location>
        <position position="253"/>
    </location>
    <ligand>
        <name>Ca(2+)</name>
        <dbReference type="ChEBI" id="CHEBI:29108"/>
        <label>2</label>
    </ligand>
</feature>
<dbReference type="Proteomes" id="UP001157006">
    <property type="component" value="Chromosome 1S"/>
</dbReference>